<evidence type="ECO:0000313" key="4">
    <source>
        <dbReference type="Proteomes" id="UP000799324"/>
    </source>
</evidence>
<sequence>MCKSTIPNTGSVLVYLYSIQLFRCELLGFIIACLLTRSSRREQRSPILGLARRQGIHHPKPHILQDNRLLVRFAPLVRGARTVPSDAAEHALLRGSSHGASNPIDRSPSLSDTALQLQAATRPTIPAPHSRHVSGPSSSGGPVLPFTPPKVFGSTLHGACARWVSDKRAAIHGPIGV</sequence>
<dbReference type="Proteomes" id="UP000799324">
    <property type="component" value="Unassembled WGS sequence"/>
</dbReference>
<organism evidence="3 4">
    <name type="scientific">Lophiostoma macrostomum CBS 122681</name>
    <dbReference type="NCBI Taxonomy" id="1314788"/>
    <lineage>
        <taxon>Eukaryota</taxon>
        <taxon>Fungi</taxon>
        <taxon>Dikarya</taxon>
        <taxon>Ascomycota</taxon>
        <taxon>Pezizomycotina</taxon>
        <taxon>Dothideomycetes</taxon>
        <taxon>Pleosporomycetidae</taxon>
        <taxon>Pleosporales</taxon>
        <taxon>Lophiostomataceae</taxon>
        <taxon>Lophiostoma</taxon>
    </lineage>
</organism>
<gene>
    <name evidence="3" type="ORF">K491DRAFT_687006</name>
</gene>
<accession>A0A6A6TQE5</accession>
<evidence type="ECO:0000313" key="3">
    <source>
        <dbReference type="EMBL" id="KAF2662022.1"/>
    </source>
</evidence>
<feature type="transmembrane region" description="Helical" evidence="2">
    <location>
        <begin position="12"/>
        <end position="35"/>
    </location>
</feature>
<name>A0A6A6TQE5_9PLEO</name>
<dbReference type="AlphaFoldDB" id="A0A6A6TQE5"/>
<reference evidence="3" key="1">
    <citation type="journal article" date="2020" name="Stud. Mycol.">
        <title>101 Dothideomycetes genomes: a test case for predicting lifestyles and emergence of pathogens.</title>
        <authorList>
            <person name="Haridas S."/>
            <person name="Albert R."/>
            <person name="Binder M."/>
            <person name="Bloem J."/>
            <person name="Labutti K."/>
            <person name="Salamov A."/>
            <person name="Andreopoulos B."/>
            <person name="Baker S."/>
            <person name="Barry K."/>
            <person name="Bills G."/>
            <person name="Bluhm B."/>
            <person name="Cannon C."/>
            <person name="Castanera R."/>
            <person name="Culley D."/>
            <person name="Daum C."/>
            <person name="Ezra D."/>
            <person name="Gonzalez J."/>
            <person name="Henrissat B."/>
            <person name="Kuo A."/>
            <person name="Liang C."/>
            <person name="Lipzen A."/>
            <person name="Lutzoni F."/>
            <person name="Magnuson J."/>
            <person name="Mondo S."/>
            <person name="Nolan M."/>
            <person name="Ohm R."/>
            <person name="Pangilinan J."/>
            <person name="Park H.-J."/>
            <person name="Ramirez L."/>
            <person name="Alfaro M."/>
            <person name="Sun H."/>
            <person name="Tritt A."/>
            <person name="Yoshinaga Y."/>
            <person name="Zwiers L.-H."/>
            <person name="Turgeon B."/>
            <person name="Goodwin S."/>
            <person name="Spatafora J."/>
            <person name="Crous P."/>
            <person name="Grigoriev I."/>
        </authorList>
    </citation>
    <scope>NUCLEOTIDE SEQUENCE</scope>
    <source>
        <strain evidence="3">CBS 122681</strain>
    </source>
</reference>
<keyword evidence="2" id="KW-1133">Transmembrane helix</keyword>
<protein>
    <submittedName>
        <fullName evidence="3">Uncharacterized protein</fullName>
    </submittedName>
</protein>
<feature type="compositionally biased region" description="Low complexity" evidence="1">
    <location>
        <begin position="133"/>
        <end position="143"/>
    </location>
</feature>
<proteinExistence type="predicted"/>
<evidence type="ECO:0000256" key="1">
    <source>
        <dbReference type="SAM" id="MobiDB-lite"/>
    </source>
</evidence>
<keyword evidence="2" id="KW-0472">Membrane</keyword>
<keyword evidence="4" id="KW-1185">Reference proteome</keyword>
<feature type="region of interest" description="Disordered" evidence="1">
    <location>
        <begin position="123"/>
        <end position="146"/>
    </location>
</feature>
<keyword evidence="2" id="KW-0812">Transmembrane</keyword>
<dbReference type="EMBL" id="MU004291">
    <property type="protein sequence ID" value="KAF2662022.1"/>
    <property type="molecule type" value="Genomic_DNA"/>
</dbReference>
<evidence type="ECO:0000256" key="2">
    <source>
        <dbReference type="SAM" id="Phobius"/>
    </source>
</evidence>